<dbReference type="Pfam" id="PF00069">
    <property type="entry name" value="Pkinase"/>
    <property type="match status" value="1"/>
</dbReference>
<dbReference type="Gene3D" id="3.30.200.20">
    <property type="entry name" value="Phosphorylase Kinase, domain 1"/>
    <property type="match status" value="1"/>
</dbReference>
<accession>H0W0B4</accession>
<feature type="domain" description="Phorbol-ester/DAG-type" evidence="14">
    <location>
        <begin position="205"/>
        <end position="255"/>
    </location>
</feature>
<reference evidence="17" key="1">
    <citation type="journal article" date="2011" name="Nature">
        <title>A high-resolution map of human evolutionary constraint using 29 mammals.</title>
        <authorList>
            <person name="Lindblad-Toh K."/>
            <person name="Garber M."/>
            <person name="Zuk O."/>
            <person name="Lin M.F."/>
            <person name="Parker B.J."/>
            <person name="Washietl S."/>
            <person name="Kheradpour P."/>
            <person name="Ernst J."/>
            <person name="Jordan G."/>
            <person name="Mauceli E."/>
            <person name="Ward L.D."/>
            <person name="Lowe C.B."/>
            <person name="Holloway A.K."/>
            <person name="Clamp M."/>
            <person name="Gnerre S."/>
            <person name="Alfoldi J."/>
            <person name="Beal K."/>
            <person name="Chang J."/>
            <person name="Clawson H."/>
            <person name="Cuff J."/>
            <person name="Di Palma F."/>
            <person name="Fitzgerald S."/>
            <person name="Flicek P."/>
            <person name="Guttman M."/>
            <person name="Hubisz M.J."/>
            <person name="Jaffe D.B."/>
            <person name="Jungreis I."/>
            <person name="Kent W.J."/>
            <person name="Kostka D."/>
            <person name="Lara M."/>
            <person name="Martins A.L."/>
            <person name="Massingham T."/>
            <person name="Moltke I."/>
            <person name="Raney B.J."/>
            <person name="Rasmussen M.D."/>
            <person name="Robinson J."/>
            <person name="Stark A."/>
            <person name="Vilella A.J."/>
            <person name="Wen J."/>
            <person name="Xie X."/>
            <person name="Zody M.C."/>
            <person name="Baldwin J."/>
            <person name="Bloom T."/>
            <person name="Chin C.W."/>
            <person name="Heiman D."/>
            <person name="Nicol R."/>
            <person name="Nusbaum C."/>
            <person name="Young S."/>
            <person name="Wilkinson J."/>
            <person name="Worley K.C."/>
            <person name="Kovar C.L."/>
            <person name="Muzny D.M."/>
            <person name="Gibbs R.A."/>
            <person name="Cree A."/>
            <person name="Dihn H.H."/>
            <person name="Fowler G."/>
            <person name="Jhangiani S."/>
            <person name="Joshi V."/>
            <person name="Lee S."/>
            <person name="Lewis L.R."/>
            <person name="Nazareth L.V."/>
            <person name="Okwuonu G."/>
            <person name="Santibanez J."/>
            <person name="Warren W.C."/>
            <person name="Mardis E.R."/>
            <person name="Weinstock G.M."/>
            <person name="Wilson R.K."/>
            <person name="Delehaunty K."/>
            <person name="Dooling D."/>
            <person name="Fronik C."/>
            <person name="Fulton L."/>
            <person name="Fulton B."/>
            <person name="Graves T."/>
            <person name="Minx P."/>
            <person name="Sodergren E."/>
            <person name="Birney E."/>
            <person name="Margulies E.H."/>
            <person name="Herrero J."/>
            <person name="Green E.D."/>
            <person name="Haussler D."/>
            <person name="Siepel A."/>
            <person name="Goldman N."/>
            <person name="Pollard K.S."/>
            <person name="Pedersen J.S."/>
            <person name="Lander E.S."/>
            <person name="Kellis M."/>
        </authorList>
    </citation>
    <scope>NUCLEOTIDE SEQUENCE [LARGE SCALE GENOMIC DNA]</scope>
    <source>
        <strain evidence="17">2N</strain>
    </source>
</reference>
<dbReference type="SUPFAM" id="SSF57889">
    <property type="entry name" value="Cysteine-rich domain"/>
    <property type="match status" value="1"/>
</dbReference>
<evidence type="ECO:0000256" key="11">
    <source>
        <dbReference type="ARBA" id="ARBA00022840"/>
    </source>
</evidence>
<dbReference type="InParanoid" id="H0W0B4"/>
<dbReference type="InterPro" id="IPR002219">
    <property type="entry name" value="PKC_DAG/PE"/>
</dbReference>
<feature type="domain" description="AGC-kinase C-terminal" evidence="15">
    <location>
        <begin position="583"/>
        <end position="639"/>
    </location>
</feature>
<evidence type="ECO:0000256" key="4">
    <source>
        <dbReference type="ARBA" id="ARBA00022553"/>
    </source>
</evidence>
<dbReference type="InterPro" id="IPR046349">
    <property type="entry name" value="C1-like_sf"/>
</dbReference>
<keyword evidence="7 12" id="KW-0547">Nucleotide-binding</keyword>
<evidence type="ECO:0000313" key="16">
    <source>
        <dbReference type="Ensembl" id="ENSCPOP00000016399.2"/>
    </source>
</evidence>
<evidence type="ECO:0000259" key="14">
    <source>
        <dbReference type="PROSITE" id="PS50081"/>
    </source>
</evidence>
<dbReference type="InterPro" id="IPR000719">
    <property type="entry name" value="Prot_kinase_dom"/>
</dbReference>
<evidence type="ECO:0000256" key="3">
    <source>
        <dbReference type="ARBA" id="ARBA00022527"/>
    </source>
</evidence>
<dbReference type="Ensembl" id="ENSCPOT00000027394.2">
    <property type="protein sequence ID" value="ENSCPOP00000016399.2"/>
    <property type="gene ID" value="ENSCPOG00000026689.2"/>
</dbReference>
<dbReference type="InterPro" id="IPR011009">
    <property type="entry name" value="Kinase-like_dom_sf"/>
</dbReference>
<comment type="similarity">
    <text evidence="1">Belongs to the protein kinase superfamily. AGC Ser/Thr protein kinase family. PKC subfamily.</text>
</comment>
<dbReference type="GO" id="GO:0008270">
    <property type="term" value="F:zinc ion binding"/>
    <property type="evidence" value="ECO:0007669"/>
    <property type="project" value="UniProtKB-KW"/>
</dbReference>
<dbReference type="GO" id="GO:0005524">
    <property type="term" value="F:ATP binding"/>
    <property type="evidence" value="ECO:0007669"/>
    <property type="project" value="UniProtKB-UniRule"/>
</dbReference>
<evidence type="ECO:0000259" key="13">
    <source>
        <dbReference type="PROSITE" id="PS50011"/>
    </source>
</evidence>
<dbReference type="FunFam" id="1.10.510.10:FF:000048">
    <property type="entry name" value="Protein kinase C"/>
    <property type="match status" value="1"/>
</dbReference>
<evidence type="ECO:0000256" key="10">
    <source>
        <dbReference type="ARBA" id="ARBA00022833"/>
    </source>
</evidence>
<keyword evidence="4" id="KW-0597">Phosphoprotein</keyword>
<dbReference type="Pfam" id="PF00130">
    <property type="entry name" value="C1_1"/>
    <property type="match status" value="1"/>
</dbReference>
<dbReference type="Gene3D" id="1.10.510.10">
    <property type="entry name" value="Transferase(Phosphotransferase) domain 1"/>
    <property type="match status" value="1"/>
</dbReference>
<dbReference type="PROSITE" id="PS51285">
    <property type="entry name" value="AGC_KINASE_CTER"/>
    <property type="match status" value="1"/>
</dbReference>
<evidence type="ECO:0000256" key="12">
    <source>
        <dbReference type="PROSITE-ProRule" id="PRU10141"/>
    </source>
</evidence>
<evidence type="ECO:0000256" key="1">
    <source>
        <dbReference type="ARBA" id="ARBA00005490"/>
    </source>
</evidence>
<dbReference type="PROSITE" id="PS00108">
    <property type="entry name" value="PROTEIN_KINASE_ST"/>
    <property type="match status" value="1"/>
</dbReference>
<dbReference type="InterPro" id="IPR008271">
    <property type="entry name" value="Ser/Thr_kinase_AS"/>
</dbReference>
<dbReference type="SMART" id="SM00109">
    <property type="entry name" value="C1"/>
    <property type="match status" value="1"/>
</dbReference>
<reference evidence="16" key="2">
    <citation type="submission" date="2025-08" db="UniProtKB">
        <authorList>
            <consortium name="Ensembl"/>
        </authorList>
    </citation>
    <scope>IDENTIFICATION</scope>
    <source>
        <strain evidence="16">2N</strain>
    </source>
</reference>
<dbReference type="GO" id="GO:0004697">
    <property type="term" value="F:diacylglycerol-dependent serine/threonine kinase activity"/>
    <property type="evidence" value="ECO:0007669"/>
    <property type="project" value="UniProtKB-EC"/>
</dbReference>
<keyword evidence="10" id="KW-0862">Zinc</keyword>
<keyword evidence="17" id="KW-1185">Reference proteome</keyword>
<dbReference type="SMART" id="SM00220">
    <property type="entry name" value="S_TKc"/>
    <property type="match status" value="1"/>
</dbReference>
<dbReference type="eggNOG" id="KOG0695">
    <property type="taxonomic scope" value="Eukaryota"/>
</dbReference>
<dbReference type="PANTHER" id="PTHR24351">
    <property type="entry name" value="RIBOSOMAL PROTEIN S6 KINASE"/>
    <property type="match status" value="1"/>
</dbReference>
<dbReference type="EMBL" id="AAKN02035687">
    <property type="status" value="NOT_ANNOTATED_CDS"/>
    <property type="molecule type" value="Genomic_DNA"/>
</dbReference>
<keyword evidence="11 12" id="KW-0067">ATP-binding</keyword>
<reference evidence="16" key="3">
    <citation type="submission" date="2025-09" db="UniProtKB">
        <authorList>
            <consortium name="Ensembl"/>
        </authorList>
    </citation>
    <scope>IDENTIFICATION</scope>
    <source>
        <strain evidence="16">2N</strain>
    </source>
</reference>
<keyword evidence="5" id="KW-0808">Transferase</keyword>
<keyword evidence="6" id="KW-0479">Metal-binding</keyword>
<dbReference type="GeneTree" id="ENSGT00940000153497"/>
<evidence type="ECO:0000256" key="2">
    <source>
        <dbReference type="ARBA" id="ARBA00012429"/>
    </source>
</evidence>
<evidence type="ECO:0000256" key="6">
    <source>
        <dbReference type="ARBA" id="ARBA00022723"/>
    </source>
</evidence>
<keyword evidence="9" id="KW-0418">Kinase</keyword>
<dbReference type="Gene3D" id="3.30.60.20">
    <property type="match status" value="1"/>
</dbReference>
<dbReference type="PROSITE" id="PS50081">
    <property type="entry name" value="ZF_DAG_PE_2"/>
    <property type="match status" value="1"/>
</dbReference>
<evidence type="ECO:0000259" key="15">
    <source>
        <dbReference type="PROSITE" id="PS51285"/>
    </source>
</evidence>
<dbReference type="InterPro" id="IPR000961">
    <property type="entry name" value="AGC-kinase_C"/>
</dbReference>
<dbReference type="EC" id="2.7.11.13" evidence="2"/>
<proteinExistence type="inferred from homology"/>
<dbReference type="HOGENOM" id="CLU_000288_63_29_1"/>
<dbReference type="InterPro" id="IPR017441">
    <property type="entry name" value="Protein_kinase_ATP_BS"/>
</dbReference>
<organism evidence="16 17">
    <name type="scientific">Cavia porcellus</name>
    <name type="common">Guinea pig</name>
    <dbReference type="NCBI Taxonomy" id="10141"/>
    <lineage>
        <taxon>Eukaryota</taxon>
        <taxon>Metazoa</taxon>
        <taxon>Chordata</taxon>
        <taxon>Craniata</taxon>
        <taxon>Vertebrata</taxon>
        <taxon>Euteleostomi</taxon>
        <taxon>Mammalia</taxon>
        <taxon>Eutheria</taxon>
        <taxon>Euarchontoglires</taxon>
        <taxon>Glires</taxon>
        <taxon>Rodentia</taxon>
        <taxon>Hystricomorpha</taxon>
        <taxon>Caviidae</taxon>
        <taxon>Cavia</taxon>
    </lineage>
</organism>
<dbReference type="PROSITE" id="PS00107">
    <property type="entry name" value="PROTEIN_KINASE_ATP"/>
    <property type="match status" value="1"/>
</dbReference>
<dbReference type="SMART" id="SM00133">
    <property type="entry name" value="S_TK_X"/>
    <property type="match status" value="1"/>
</dbReference>
<evidence type="ECO:0000256" key="8">
    <source>
        <dbReference type="ARBA" id="ARBA00022771"/>
    </source>
</evidence>
<dbReference type="SUPFAM" id="SSF56112">
    <property type="entry name" value="Protein kinase-like (PK-like)"/>
    <property type="match status" value="1"/>
</dbReference>
<evidence type="ECO:0000256" key="5">
    <source>
        <dbReference type="ARBA" id="ARBA00022679"/>
    </source>
</evidence>
<protein>
    <recommendedName>
        <fullName evidence="2">protein kinase C</fullName>
        <ecNumber evidence="2">2.7.11.13</ecNumber>
    </recommendedName>
</protein>
<name>H0W0B4_CAVPO</name>
<dbReference type="GO" id="GO:0005737">
    <property type="term" value="C:cytoplasm"/>
    <property type="evidence" value="ECO:0007669"/>
    <property type="project" value="UniProtKB-SubCell"/>
</dbReference>
<feature type="domain" description="Protein kinase" evidence="13">
    <location>
        <begin position="319"/>
        <end position="582"/>
    </location>
</feature>
<dbReference type="Proteomes" id="UP000005447">
    <property type="component" value="Unassembled WGS sequence"/>
</dbReference>
<feature type="binding site" evidence="12">
    <location>
        <position position="352"/>
    </location>
    <ligand>
        <name>ATP</name>
        <dbReference type="ChEBI" id="CHEBI:30616"/>
    </ligand>
</feature>
<sequence>MKKLSHRLSYQLLDLKLLDITSWQHDQAELGTLVEDITIQYRPPPQLICLETLSGEDAELFLHIQRPQPQDPRQTKSMSKIEKTPHTIQMPQAQVVGGDKKTTSLENFFSSEANELLDTCSFGNKHLTTSCVDEKRDPCNTLPLLQLEDGYMHSELNTDSELLIHTSSCVSCVSECTEPKTPSPEDKSICCRASPHLRKVHCANGHTFRSKRFSKRANCAVCSDPTGGFGRKAYKCMHCKILVHKKCHTLVRVPCKHHTLHDEYTMPINQVSMALDPKQEVVSSNAKSHVGMQEIDDENETNTGGENGRPLCSSALKDFDFLHVLGRGSYGKVLLARHKTTDHLYAMKVVRKDDENLIRLQVEKQILEKSLNHPYLVGLHSCIETPTRFFFILDYISGGDLTYHLQQFGIFPEAHVRFYSREISLAIKFLHEHEILHRDLKLENLLLDADGHIKITDYDLCKAGLKAGEKTNTFCGTLSYLAPEIIRGESYGFSVDWWNLGTVMFEMMVGEPPYPFADSPKNSDLNTYKVLQSMLEREVHFPHHLSVEARSILKGLLKKEPEVRLGCHPQRGFIDIKEHPFFNNLDWNMMGKKQVPPPFKPSNGTEFGIENFDPECTNEPVKLTPDDSYFVNSIHEFGL</sequence>
<dbReference type="VEuPathDB" id="HostDB:ENSCPOG00000026689"/>
<dbReference type="AlphaFoldDB" id="H0W0B4"/>
<evidence type="ECO:0000313" key="17">
    <source>
        <dbReference type="Proteomes" id="UP000005447"/>
    </source>
</evidence>
<dbReference type="STRING" id="10141.ENSCPOP00000016399"/>
<dbReference type="FunFam" id="3.30.200.20:FF:000103">
    <property type="entry name" value="Protein kinase C"/>
    <property type="match status" value="1"/>
</dbReference>
<dbReference type="PROSITE" id="PS50011">
    <property type="entry name" value="PROTEIN_KINASE_DOM"/>
    <property type="match status" value="1"/>
</dbReference>
<dbReference type="Bgee" id="ENSCPOG00000026689">
    <property type="expression patterns" value="Expressed in testis"/>
</dbReference>
<evidence type="ECO:0000256" key="7">
    <source>
        <dbReference type="ARBA" id="ARBA00022741"/>
    </source>
</evidence>
<keyword evidence="3" id="KW-0723">Serine/threonine-protein kinase</keyword>
<evidence type="ECO:0000256" key="9">
    <source>
        <dbReference type="ARBA" id="ARBA00022777"/>
    </source>
</evidence>
<keyword evidence="8" id="KW-0863">Zinc-finger</keyword>